<keyword evidence="2" id="KW-1185">Reference proteome</keyword>
<comment type="caution">
    <text evidence="1">The sequence shown here is derived from an EMBL/GenBank/DDBJ whole genome shotgun (WGS) entry which is preliminary data.</text>
</comment>
<reference evidence="1" key="1">
    <citation type="submission" date="2020-03" db="EMBL/GenBank/DDBJ databases">
        <authorList>
            <person name="Guo F."/>
        </authorList>
    </citation>
    <scope>NUCLEOTIDE SEQUENCE</scope>
    <source>
        <strain evidence="1">JCM 30134</strain>
    </source>
</reference>
<gene>
    <name evidence="1" type="ORF">G8770_03740</name>
</gene>
<accession>A0A9E5MLJ2</accession>
<evidence type="ECO:0000313" key="1">
    <source>
        <dbReference type="EMBL" id="NHO64658.1"/>
    </source>
</evidence>
<name>A0A9E5MLJ2_9GAMM</name>
<dbReference type="AlphaFoldDB" id="A0A9E5MLJ2"/>
<sequence>MAGEKLRAALGDFTVILCFRCGERTTQESAKNNICHVCTSRAQKHKEQTLKQRRAKKYLSQALERRALDVELKEVWELEG</sequence>
<protein>
    <submittedName>
        <fullName evidence="1">Uncharacterized protein</fullName>
    </submittedName>
</protein>
<proteinExistence type="predicted"/>
<evidence type="ECO:0000313" key="2">
    <source>
        <dbReference type="Proteomes" id="UP000787472"/>
    </source>
</evidence>
<dbReference type="RefSeq" id="WP_167181897.1">
    <property type="nucleotide sequence ID" value="NZ_JAAONZ010000002.1"/>
</dbReference>
<dbReference type="Proteomes" id="UP000787472">
    <property type="component" value="Unassembled WGS sequence"/>
</dbReference>
<organism evidence="1 2">
    <name type="scientific">Pseudomaricurvus hydrocarbonicus</name>
    <dbReference type="NCBI Taxonomy" id="1470433"/>
    <lineage>
        <taxon>Bacteria</taxon>
        <taxon>Pseudomonadati</taxon>
        <taxon>Pseudomonadota</taxon>
        <taxon>Gammaproteobacteria</taxon>
        <taxon>Cellvibrionales</taxon>
        <taxon>Cellvibrionaceae</taxon>
        <taxon>Pseudomaricurvus</taxon>
    </lineage>
</organism>
<dbReference type="EMBL" id="JAAONZ010000002">
    <property type="protein sequence ID" value="NHO64658.1"/>
    <property type="molecule type" value="Genomic_DNA"/>
</dbReference>